<dbReference type="AlphaFoldDB" id="A0A5N5L5P5"/>
<proteinExistence type="predicted"/>
<keyword evidence="3" id="KW-1185">Reference proteome</keyword>
<gene>
    <name evidence="2" type="ORF">DKX38_015545</name>
</gene>
<evidence type="ECO:0000313" key="2">
    <source>
        <dbReference type="EMBL" id="KAB5538012.1"/>
    </source>
</evidence>
<feature type="compositionally biased region" description="Polar residues" evidence="1">
    <location>
        <begin position="147"/>
        <end position="162"/>
    </location>
</feature>
<feature type="region of interest" description="Disordered" evidence="1">
    <location>
        <begin position="128"/>
        <end position="184"/>
    </location>
</feature>
<sequence>MANTSNARENPEGRNRENDVINQAEFRAFQQETQQALLAIQATLAGLTTGNNQRCDVEEGPEGRRGRNNPNREHLPIPRRHLAYEEELSDDEEYTIYSLTEAINLAIKAETQLGRTRIATFLVNSYEQSNGGPSKGKAPMNPPTPSYTPRGTSHNRLPTNTAGAAVTEAPRNPYSRPSSDKCYR</sequence>
<feature type="compositionally biased region" description="Basic and acidic residues" evidence="1">
    <location>
        <begin position="55"/>
        <end position="76"/>
    </location>
</feature>
<dbReference type="EMBL" id="VDCV01000010">
    <property type="protein sequence ID" value="KAB5538012.1"/>
    <property type="molecule type" value="Genomic_DNA"/>
</dbReference>
<organism evidence="2 3">
    <name type="scientific">Salix brachista</name>
    <dbReference type="NCBI Taxonomy" id="2182728"/>
    <lineage>
        <taxon>Eukaryota</taxon>
        <taxon>Viridiplantae</taxon>
        <taxon>Streptophyta</taxon>
        <taxon>Embryophyta</taxon>
        <taxon>Tracheophyta</taxon>
        <taxon>Spermatophyta</taxon>
        <taxon>Magnoliopsida</taxon>
        <taxon>eudicotyledons</taxon>
        <taxon>Gunneridae</taxon>
        <taxon>Pentapetalae</taxon>
        <taxon>rosids</taxon>
        <taxon>fabids</taxon>
        <taxon>Malpighiales</taxon>
        <taxon>Salicaceae</taxon>
        <taxon>Saliceae</taxon>
        <taxon>Salix</taxon>
    </lineage>
</organism>
<comment type="caution">
    <text evidence="2">The sequence shown here is derived from an EMBL/GenBank/DDBJ whole genome shotgun (WGS) entry which is preliminary data.</text>
</comment>
<evidence type="ECO:0000313" key="3">
    <source>
        <dbReference type="Proteomes" id="UP000326939"/>
    </source>
</evidence>
<accession>A0A5N5L5P5</accession>
<dbReference type="Proteomes" id="UP000326939">
    <property type="component" value="Chromosome 10"/>
</dbReference>
<name>A0A5N5L5P5_9ROSI</name>
<reference evidence="3" key="1">
    <citation type="journal article" date="2019" name="Gigascience">
        <title>De novo genome assembly of the endangered Acer yangbiense, a plant species with extremely small populations endemic to Yunnan Province, China.</title>
        <authorList>
            <person name="Yang J."/>
            <person name="Wariss H.M."/>
            <person name="Tao L."/>
            <person name="Zhang R."/>
            <person name="Yun Q."/>
            <person name="Hollingsworth P."/>
            <person name="Dao Z."/>
            <person name="Luo G."/>
            <person name="Guo H."/>
            <person name="Ma Y."/>
            <person name="Sun W."/>
        </authorList>
    </citation>
    <scope>NUCLEOTIDE SEQUENCE [LARGE SCALE GENOMIC DNA]</scope>
    <source>
        <strain evidence="3">cv. br00</strain>
    </source>
</reference>
<evidence type="ECO:0000256" key="1">
    <source>
        <dbReference type="SAM" id="MobiDB-lite"/>
    </source>
</evidence>
<feature type="region of interest" description="Disordered" evidence="1">
    <location>
        <begin position="51"/>
        <end position="76"/>
    </location>
</feature>
<protein>
    <submittedName>
        <fullName evidence="2">Uncharacterized protein</fullName>
    </submittedName>
</protein>